<dbReference type="GeneID" id="27903249"/>
<keyword evidence="4 8" id="KW-0863">Zinc-finger</keyword>
<evidence type="ECO:0000256" key="10">
    <source>
        <dbReference type="SAM" id="Phobius"/>
    </source>
</evidence>
<evidence type="ECO:0000256" key="2">
    <source>
        <dbReference type="ARBA" id="ARBA00022692"/>
    </source>
</evidence>
<dbReference type="InterPro" id="IPR001841">
    <property type="entry name" value="Znf_RING"/>
</dbReference>
<feature type="compositionally biased region" description="Low complexity" evidence="9">
    <location>
        <begin position="297"/>
        <end position="311"/>
    </location>
</feature>
<dbReference type="OrthoDB" id="8062037at2759"/>
<dbReference type="Proteomes" id="UP000016931">
    <property type="component" value="Unassembled WGS sequence"/>
</dbReference>
<keyword evidence="11" id="KW-0732">Signal</keyword>
<sequence>MDFMIWQAFVLLFLAWTATAQLILSPSNTTTTDPAYHSGAVQVAIWHQPTASPVAAFLVTALTQAAADNIPSAGLSGHTFVVNANNQLTVESTDVALIDCDPSSGNIGPEYIFNTATTRRALAIILYSTTAQTCHGSGFGTYANVYTMKSLENSQSLMAAVDTDTAYASLMSRDAVSGNGTSPGGTTNGQNPSPLGPSPSTAVAMIILYSITGVITALFLCIIITGAVRAHRHPERYGPRNLAGRPRQTRARGLARAMLDSLPIVKVGDRTDHPAKPTEVELESGQHGQVESVGDRTTTPTAPATAAATTASPDGETPRNGTSTEDAALKTTGSGIAAAAAATGRSSTNAEEESKQGCSICTEDFNVGEDQRVLPCDHRFHPECIDPWLLNVSGTCPLCRIDLRPADNPEDAAEVDEHGNPIASSDRLAPPLDHAEGSRAARVRRSIMVGILGSPRPERMSREERVSALRRYRESTSARGAEQAQGSSSDIGEPEEETSRRRRLRDLFRIRTRRTGEPETVREEPASQVAASSVPSTEARTS</sequence>
<dbReference type="PANTHER" id="PTHR46539:SF1">
    <property type="entry name" value="E3 UBIQUITIN-PROTEIN LIGASE ATL42"/>
    <property type="match status" value="1"/>
</dbReference>
<dbReference type="SMART" id="SM00184">
    <property type="entry name" value="RING"/>
    <property type="match status" value="1"/>
</dbReference>
<dbReference type="SUPFAM" id="SSF57850">
    <property type="entry name" value="RING/U-box"/>
    <property type="match status" value="1"/>
</dbReference>
<dbReference type="RefSeq" id="XP_016759530.1">
    <property type="nucleotide sequence ID" value="XM_016906112.1"/>
</dbReference>
<dbReference type="OMA" id="PGCSICT"/>
<organism evidence="13 14">
    <name type="scientific">Sphaerulina musiva (strain SO2202)</name>
    <name type="common">Poplar stem canker fungus</name>
    <name type="synonym">Septoria musiva</name>
    <dbReference type="NCBI Taxonomy" id="692275"/>
    <lineage>
        <taxon>Eukaryota</taxon>
        <taxon>Fungi</taxon>
        <taxon>Dikarya</taxon>
        <taxon>Ascomycota</taxon>
        <taxon>Pezizomycotina</taxon>
        <taxon>Dothideomycetes</taxon>
        <taxon>Dothideomycetidae</taxon>
        <taxon>Mycosphaerellales</taxon>
        <taxon>Mycosphaerellaceae</taxon>
        <taxon>Sphaerulina</taxon>
    </lineage>
</organism>
<dbReference type="GO" id="GO:0016020">
    <property type="term" value="C:membrane"/>
    <property type="evidence" value="ECO:0007669"/>
    <property type="project" value="UniProtKB-SubCell"/>
</dbReference>
<feature type="chain" id="PRO_5004031571" description="RING-type domain-containing protein" evidence="11">
    <location>
        <begin position="21"/>
        <end position="542"/>
    </location>
</feature>
<feature type="region of interest" description="Disordered" evidence="9">
    <location>
        <begin position="174"/>
        <end position="196"/>
    </location>
</feature>
<dbReference type="eggNOG" id="KOG4628">
    <property type="taxonomic scope" value="Eukaryota"/>
</dbReference>
<evidence type="ECO:0000313" key="14">
    <source>
        <dbReference type="Proteomes" id="UP000016931"/>
    </source>
</evidence>
<evidence type="ECO:0000256" key="7">
    <source>
        <dbReference type="ARBA" id="ARBA00023136"/>
    </source>
</evidence>
<evidence type="ECO:0000256" key="5">
    <source>
        <dbReference type="ARBA" id="ARBA00022833"/>
    </source>
</evidence>
<feature type="region of interest" description="Disordered" evidence="9">
    <location>
        <begin position="410"/>
        <end position="441"/>
    </location>
</feature>
<evidence type="ECO:0000256" key="8">
    <source>
        <dbReference type="PROSITE-ProRule" id="PRU00175"/>
    </source>
</evidence>
<evidence type="ECO:0000256" key="6">
    <source>
        <dbReference type="ARBA" id="ARBA00022989"/>
    </source>
</evidence>
<name>M3BVQ9_SPHMS</name>
<evidence type="ECO:0000256" key="4">
    <source>
        <dbReference type="ARBA" id="ARBA00022771"/>
    </source>
</evidence>
<evidence type="ECO:0000256" key="1">
    <source>
        <dbReference type="ARBA" id="ARBA00004370"/>
    </source>
</evidence>
<evidence type="ECO:0000256" key="3">
    <source>
        <dbReference type="ARBA" id="ARBA00022723"/>
    </source>
</evidence>
<feature type="domain" description="RING-type" evidence="12">
    <location>
        <begin position="358"/>
        <end position="400"/>
    </location>
</feature>
<keyword evidence="14" id="KW-1185">Reference proteome</keyword>
<dbReference type="HOGENOM" id="CLU_008264_1_0_1"/>
<evidence type="ECO:0000256" key="9">
    <source>
        <dbReference type="SAM" id="MobiDB-lite"/>
    </source>
</evidence>
<keyword evidence="2 10" id="KW-0812">Transmembrane</keyword>
<protein>
    <recommendedName>
        <fullName evidence="12">RING-type domain-containing protein</fullName>
    </recommendedName>
</protein>
<evidence type="ECO:0000313" key="13">
    <source>
        <dbReference type="EMBL" id="EMF11409.1"/>
    </source>
</evidence>
<dbReference type="PANTHER" id="PTHR46539">
    <property type="entry name" value="E3 UBIQUITIN-PROTEIN LIGASE ATL42"/>
    <property type="match status" value="1"/>
</dbReference>
<keyword evidence="3" id="KW-0479">Metal-binding</keyword>
<keyword evidence="6 10" id="KW-1133">Transmembrane helix</keyword>
<feature type="compositionally biased region" description="Low complexity" evidence="9">
    <location>
        <begin position="526"/>
        <end position="536"/>
    </location>
</feature>
<dbReference type="EMBL" id="KB456266">
    <property type="protein sequence ID" value="EMF11409.1"/>
    <property type="molecule type" value="Genomic_DNA"/>
</dbReference>
<dbReference type="Gene3D" id="3.30.40.10">
    <property type="entry name" value="Zinc/RING finger domain, C3HC4 (zinc finger)"/>
    <property type="match status" value="1"/>
</dbReference>
<gene>
    <name evidence="13" type="ORF">SEPMUDRAFT_150347</name>
</gene>
<comment type="subcellular location">
    <subcellularLocation>
        <location evidence="1">Membrane</location>
    </subcellularLocation>
</comment>
<feature type="region of interest" description="Disordered" evidence="9">
    <location>
        <begin position="454"/>
        <end position="542"/>
    </location>
</feature>
<feature type="region of interest" description="Disordered" evidence="9">
    <location>
        <begin position="268"/>
        <end position="327"/>
    </location>
</feature>
<dbReference type="AlphaFoldDB" id="M3BVQ9"/>
<keyword evidence="7 10" id="KW-0472">Membrane</keyword>
<dbReference type="GO" id="GO:0008270">
    <property type="term" value="F:zinc ion binding"/>
    <property type="evidence" value="ECO:0007669"/>
    <property type="project" value="UniProtKB-KW"/>
</dbReference>
<feature type="compositionally biased region" description="Basic and acidic residues" evidence="9">
    <location>
        <begin position="268"/>
        <end position="279"/>
    </location>
</feature>
<reference evidence="13 14" key="1">
    <citation type="journal article" date="2012" name="PLoS Pathog.">
        <title>Diverse lifestyles and strategies of plant pathogenesis encoded in the genomes of eighteen Dothideomycetes fungi.</title>
        <authorList>
            <person name="Ohm R.A."/>
            <person name="Feau N."/>
            <person name="Henrissat B."/>
            <person name="Schoch C.L."/>
            <person name="Horwitz B.A."/>
            <person name="Barry K.W."/>
            <person name="Condon B.J."/>
            <person name="Copeland A.C."/>
            <person name="Dhillon B."/>
            <person name="Glaser F."/>
            <person name="Hesse C.N."/>
            <person name="Kosti I."/>
            <person name="LaButti K."/>
            <person name="Lindquist E.A."/>
            <person name="Lucas S."/>
            <person name="Salamov A.A."/>
            <person name="Bradshaw R.E."/>
            <person name="Ciuffetti L."/>
            <person name="Hamelin R.C."/>
            <person name="Kema G.H.J."/>
            <person name="Lawrence C."/>
            <person name="Scott J.A."/>
            <person name="Spatafora J.W."/>
            <person name="Turgeon B.G."/>
            <person name="de Wit P.J.G.M."/>
            <person name="Zhong S."/>
            <person name="Goodwin S.B."/>
            <person name="Grigoriev I.V."/>
        </authorList>
    </citation>
    <scope>NUCLEOTIDE SEQUENCE [LARGE SCALE GENOMIC DNA]</scope>
    <source>
        <strain evidence="13 14">SO2202</strain>
    </source>
</reference>
<evidence type="ECO:0000256" key="11">
    <source>
        <dbReference type="SAM" id="SignalP"/>
    </source>
</evidence>
<feature type="compositionally biased region" description="Basic and acidic residues" evidence="9">
    <location>
        <begin position="456"/>
        <end position="476"/>
    </location>
</feature>
<feature type="signal peptide" evidence="11">
    <location>
        <begin position="1"/>
        <end position="20"/>
    </location>
</feature>
<feature type="transmembrane region" description="Helical" evidence="10">
    <location>
        <begin position="202"/>
        <end position="228"/>
    </location>
</feature>
<dbReference type="CDD" id="cd16454">
    <property type="entry name" value="RING-H2_PA-TM-RING"/>
    <property type="match status" value="1"/>
</dbReference>
<dbReference type="STRING" id="692275.M3BVQ9"/>
<proteinExistence type="predicted"/>
<dbReference type="InterPro" id="IPR013083">
    <property type="entry name" value="Znf_RING/FYVE/PHD"/>
</dbReference>
<evidence type="ECO:0000259" key="12">
    <source>
        <dbReference type="PROSITE" id="PS50089"/>
    </source>
</evidence>
<keyword evidence="5" id="KW-0862">Zinc</keyword>
<accession>M3BVQ9</accession>
<dbReference type="PROSITE" id="PS50089">
    <property type="entry name" value="ZF_RING_2"/>
    <property type="match status" value="1"/>
</dbReference>
<feature type="compositionally biased region" description="Basic and acidic residues" evidence="9">
    <location>
        <begin position="505"/>
        <end position="525"/>
    </location>
</feature>
<dbReference type="Pfam" id="PF13639">
    <property type="entry name" value="zf-RING_2"/>
    <property type="match status" value="1"/>
</dbReference>